<accession>A0A150X283</accession>
<organism evidence="2 3">
    <name type="scientific">Roseivirga echinicomitans</name>
    <dbReference type="NCBI Taxonomy" id="296218"/>
    <lineage>
        <taxon>Bacteria</taxon>
        <taxon>Pseudomonadati</taxon>
        <taxon>Bacteroidota</taxon>
        <taxon>Cytophagia</taxon>
        <taxon>Cytophagales</taxon>
        <taxon>Roseivirgaceae</taxon>
        <taxon>Roseivirga</taxon>
    </lineage>
</organism>
<reference evidence="2 3" key="1">
    <citation type="submission" date="2016-01" db="EMBL/GenBank/DDBJ databases">
        <title>Genome sequencing of Roseivirga echinicomitans KMM 6058.</title>
        <authorList>
            <person name="Selvaratnam C."/>
            <person name="Thevarajoo S."/>
            <person name="Goh K.M."/>
            <person name="Ee R."/>
            <person name="Chan K.-G."/>
            <person name="Chong C.S."/>
        </authorList>
    </citation>
    <scope>NUCLEOTIDE SEQUENCE [LARGE SCALE GENOMIC DNA]</scope>
    <source>
        <strain evidence="2 3">KMM 6058</strain>
    </source>
</reference>
<sequence length="574" mass="66937">MDITFTSKLVRRPQTFTLNQGVTTFIGENGSGKSSILESIFEDYLDNEDQKIICFSSGQNELFSDLFNTYKKKSTRFIREEGQSIKSFYFNYDWVRILIFFASQLKRDGFVRRYLVDHNYIAENDLGDDESSEFWFRLRVRKYYTQKIRAEIAAEETGEFDPEAQLLRKTDFHETLENLIEGLEIDFDFRNNDNLVKRWVKLDSNNVFDIFTHKDASKIFSFFALSSHGWLSNIEMHESQLKFSSGLEFKYLSDGEYQLLSMYALLDLFDAPNTIFLLDEVDSHLYYKNVKKLWNRLDDIEGRVLTTTHSADSLLNSNFDRIRYIKSGRIETGLAINELLKRLSDIIGDTDQQYFIASRIMDIVLVDDQDDWTIFKKLSVKKLGVGCLEILDKIIPVKRHSGYNNPNMIFGESKLRFVKEFIIAVDGREIQTRNIFALCDKDDLGVNLVGVDHRVTIPQEFQRLRNQSGNQPNYFLLSWKRREIENYLISNSAFNHFDMSPELQRAFPNNIPAIGNNCDGNGDVAEYRCKPLTHPFYKANGFDETQLDQLIAQIPAIEISEDITHLYSFFRDNL</sequence>
<dbReference type="Pfam" id="PF13304">
    <property type="entry name" value="AAA_21"/>
    <property type="match status" value="1"/>
</dbReference>
<dbReference type="InterPro" id="IPR027417">
    <property type="entry name" value="P-loop_NTPase"/>
</dbReference>
<gene>
    <name evidence="2" type="ORF">AWN68_08990</name>
</gene>
<evidence type="ECO:0000259" key="1">
    <source>
        <dbReference type="SMART" id="SM00382"/>
    </source>
</evidence>
<dbReference type="EMBL" id="LRDB01000050">
    <property type="protein sequence ID" value="KYG72826.1"/>
    <property type="molecule type" value="Genomic_DNA"/>
</dbReference>
<dbReference type="Gene3D" id="3.40.50.300">
    <property type="entry name" value="P-loop containing nucleotide triphosphate hydrolases"/>
    <property type="match status" value="2"/>
</dbReference>
<dbReference type="GO" id="GO:0016887">
    <property type="term" value="F:ATP hydrolysis activity"/>
    <property type="evidence" value="ECO:0007669"/>
    <property type="project" value="InterPro"/>
</dbReference>
<dbReference type="STRING" id="296218.AWN68_08990"/>
<name>A0A150X283_9BACT</name>
<dbReference type="PANTHER" id="PTHR32182">
    <property type="entry name" value="DNA REPLICATION AND REPAIR PROTEIN RECF"/>
    <property type="match status" value="1"/>
</dbReference>
<protein>
    <recommendedName>
        <fullName evidence="1">AAA+ ATPase domain-containing protein</fullName>
    </recommendedName>
</protein>
<dbReference type="PANTHER" id="PTHR32182:SF22">
    <property type="entry name" value="ATP-DEPENDENT ENDONUCLEASE, OLD FAMILY-RELATED"/>
    <property type="match status" value="1"/>
</dbReference>
<dbReference type="GO" id="GO:0005524">
    <property type="term" value="F:ATP binding"/>
    <property type="evidence" value="ECO:0007669"/>
    <property type="project" value="InterPro"/>
</dbReference>
<dbReference type="GO" id="GO:0006302">
    <property type="term" value="P:double-strand break repair"/>
    <property type="evidence" value="ECO:0007669"/>
    <property type="project" value="TreeGrafter"/>
</dbReference>
<evidence type="ECO:0000313" key="2">
    <source>
        <dbReference type="EMBL" id="KYG72826.1"/>
    </source>
</evidence>
<dbReference type="InterPro" id="IPR003959">
    <property type="entry name" value="ATPase_AAA_core"/>
</dbReference>
<dbReference type="GO" id="GO:0000731">
    <property type="term" value="P:DNA synthesis involved in DNA repair"/>
    <property type="evidence" value="ECO:0007669"/>
    <property type="project" value="TreeGrafter"/>
</dbReference>
<keyword evidence="3" id="KW-1185">Reference proteome</keyword>
<dbReference type="SUPFAM" id="SSF52540">
    <property type="entry name" value="P-loop containing nucleoside triphosphate hydrolases"/>
    <property type="match status" value="1"/>
</dbReference>
<dbReference type="OrthoDB" id="9805802at2"/>
<feature type="domain" description="AAA+ ATPase" evidence="1">
    <location>
        <begin position="19"/>
        <end position="329"/>
    </location>
</feature>
<dbReference type="InterPro" id="IPR003593">
    <property type="entry name" value="AAA+_ATPase"/>
</dbReference>
<evidence type="ECO:0000313" key="3">
    <source>
        <dbReference type="Proteomes" id="UP000075615"/>
    </source>
</evidence>
<dbReference type="SMART" id="SM00382">
    <property type="entry name" value="AAA"/>
    <property type="match status" value="1"/>
</dbReference>
<proteinExistence type="predicted"/>
<dbReference type="CDD" id="cd00267">
    <property type="entry name" value="ABC_ATPase"/>
    <property type="match status" value="1"/>
</dbReference>
<comment type="caution">
    <text evidence="2">The sequence shown here is derived from an EMBL/GenBank/DDBJ whole genome shotgun (WGS) entry which is preliminary data.</text>
</comment>
<dbReference type="AlphaFoldDB" id="A0A150X283"/>
<dbReference type="RefSeq" id="WP_068417429.1">
    <property type="nucleotide sequence ID" value="NZ_LRDB01000050.1"/>
</dbReference>
<dbReference type="Proteomes" id="UP000075615">
    <property type="component" value="Unassembled WGS sequence"/>
</dbReference>